<dbReference type="RefSeq" id="WP_097151626.1">
    <property type="nucleotide sequence ID" value="NZ_OBEL01000001.1"/>
</dbReference>
<keyword evidence="2" id="KW-1185">Reference proteome</keyword>
<dbReference type="EMBL" id="OBEL01000001">
    <property type="protein sequence ID" value="SNZ06065.1"/>
    <property type="molecule type" value="Genomic_DNA"/>
</dbReference>
<organism evidence="1 2">
    <name type="scientific">Cohaesibacter gelatinilyticus</name>
    <dbReference type="NCBI Taxonomy" id="372072"/>
    <lineage>
        <taxon>Bacteria</taxon>
        <taxon>Pseudomonadati</taxon>
        <taxon>Pseudomonadota</taxon>
        <taxon>Alphaproteobacteria</taxon>
        <taxon>Hyphomicrobiales</taxon>
        <taxon>Cohaesibacteraceae</taxon>
    </lineage>
</organism>
<accession>A0A285N9C3</accession>
<proteinExistence type="predicted"/>
<gene>
    <name evidence="1" type="ORF">SAMN06265368_0287</name>
</gene>
<dbReference type="AlphaFoldDB" id="A0A285N9C3"/>
<name>A0A285N9C3_9HYPH</name>
<evidence type="ECO:0000313" key="2">
    <source>
        <dbReference type="Proteomes" id="UP000219439"/>
    </source>
</evidence>
<protein>
    <submittedName>
        <fullName evidence="1">Uncharacterized protein</fullName>
    </submittedName>
</protein>
<sequence length="70" mass="7977">MVTKLLVLAAALAVVWAFFKLGSKLKVQSTKLQAARIREERRQEAEFQKREADIIDLEVDPDSGSFEEKK</sequence>
<dbReference type="Proteomes" id="UP000219439">
    <property type="component" value="Unassembled WGS sequence"/>
</dbReference>
<evidence type="ECO:0000313" key="1">
    <source>
        <dbReference type="EMBL" id="SNZ06065.1"/>
    </source>
</evidence>
<reference evidence="1 2" key="1">
    <citation type="submission" date="2017-09" db="EMBL/GenBank/DDBJ databases">
        <authorList>
            <person name="Ehlers B."/>
            <person name="Leendertz F.H."/>
        </authorList>
    </citation>
    <scope>NUCLEOTIDE SEQUENCE [LARGE SCALE GENOMIC DNA]</scope>
    <source>
        <strain evidence="1 2">DSM 18289</strain>
    </source>
</reference>